<protein>
    <submittedName>
        <fullName evidence="1">Uncharacterized protein</fullName>
    </submittedName>
</protein>
<sequence>MSQRAGELIEGHACCNRDHQRLFVEAGGYLAEHFDHNARLHGAENNIRHLGDFLGGLRDVDPILIVQRGNFIGGRGVDPDLAWKHLTAGNQAAEDCFPHITAADKTDFLLHLVTPYG</sequence>
<accession>A0A645F6D8</accession>
<proteinExistence type="predicted"/>
<reference evidence="1" key="1">
    <citation type="submission" date="2019-08" db="EMBL/GenBank/DDBJ databases">
        <authorList>
            <person name="Kucharzyk K."/>
            <person name="Murdoch R.W."/>
            <person name="Higgins S."/>
            <person name="Loffler F."/>
        </authorList>
    </citation>
    <scope>NUCLEOTIDE SEQUENCE</scope>
</reference>
<name>A0A645F6D8_9ZZZZ</name>
<gene>
    <name evidence="1" type="ORF">SDC9_156380</name>
</gene>
<comment type="caution">
    <text evidence="1">The sequence shown here is derived from an EMBL/GenBank/DDBJ whole genome shotgun (WGS) entry which is preliminary data.</text>
</comment>
<evidence type="ECO:0000313" key="1">
    <source>
        <dbReference type="EMBL" id="MPN09092.1"/>
    </source>
</evidence>
<organism evidence="1">
    <name type="scientific">bioreactor metagenome</name>
    <dbReference type="NCBI Taxonomy" id="1076179"/>
    <lineage>
        <taxon>unclassified sequences</taxon>
        <taxon>metagenomes</taxon>
        <taxon>ecological metagenomes</taxon>
    </lineage>
</organism>
<dbReference type="EMBL" id="VSSQ01055187">
    <property type="protein sequence ID" value="MPN09092.1"/>
    <property type="molecule type" value="Genomic_DNA"/>
</dbReference>
<dbReference type="AlphaFoldDB" id="A0A645F6D8"/>